<dbReference type="AlphaFoldDB" id="A0AA97NWW9"/>
<reference evidence="1" key="1">
    <citation type="journal article" date="2012" name="PLoS Genet.">
        <title>Comparative analysis of the genomes of two field isolates of the rice blast fungus Magnaporthe oryzae.</title>
        <authorList>
            <person name="Xue M."/>
            <person name="Yang J."/>
            <person name="Li Z."/>
            <person name="Hu S."/>
            <person name="Yao N."/>
            <person name="Dean R.A."/>
            <person name="Zhao W."/>
            <person name="Shen M."/>
            <person name="Zhang H."/>
            <person name="Li C."/>
            <person name="Liu L."/>
            <person name="Cao L."/>
            <person name="Xu X."/>
            <person name="Xing Y."/>
            <person name="Hsiang T."/>
            <person name="Zhang Z."/>
            <person name="Xu J.R."/>
            <person name="Peng Y.L."/>
        </authorList>
    </citation>
    <scope>NUCLEOTIDE SEQUENCE</scope>
    <source>
        <strain evidence="1">Y34</strain>
    </source>
</reference>
<name>A0AA97NWW9_PYRO3</name>
<sequence length="42" mass="4873">MADHILEGTYLVTFIKRTSGIVLRHEYRRFMYSVYPSSGYGG</sequence>
<dbReference type="EMBL" id="JH793911">
    <property type="protein sequence ID" value="ELQ37940.1"/>
    <property type="molecule type" value="Genomic_DNA"/>
</dbReference>
<organism evidence="1">
    <name type="scientific">Pyricularia oryzae (strain Y34)</name>
    <name type="common">Rice blast fungus</name>
    <name type="synonym">Magnaporthe oryzae</name>
    <dbReference type="NCBI Taxonomy" id="1143189"/>
    <lineage>
        <taxon>Eukaryota</taxon>
        <taxon>Fungi</taxon>
        <taxon>Dikarya</taxon>
        <taxon>Ascomycota</taxon>
        <taxon>Pezizomycotina</taxon>
        <taxon>Sordariomycetes</taxon>
        <taxon>Sordariomycetidae</taxon>
        <taxon>Magnaporthales</taxon>
        <taxon>Pyriculariaceae</taxon>
        <taxon>Pyricularia</taxon>
    </lineage>
</organism>
<protein>
    <submittedName>
        <fullName evidence="1">Uncharacterized protein</fullName>
    </submittedName>
</protein>
<dbReference type="Proteomes" id="UP000011086">
    <property type="component" value="Unassembled WGS sequence"/>
</dbReference>
<gene>
    <name evidence="1" type="ORF">OOU_Y34scaffold00566g2</name>
</gene>
<evidence type="ECO:0000313" key="1">
    <source>
        <dbReference type="EMBL" id="ELQ37940.1"/>
    </source>
</evidence>
<proteinExistence type="predicted"/>
<accession>A0AA97NWW9</accession>